<name>A0ABR0BCN0_PURLI</name>
<comment type="caution">
    <text evidence="1">The sequence shown here is derived from an EMBL/GenBank/DDBJ whole genome shotgun (WGS) entry which is preliminary data.</text>
</comment>
<evidence type="ECO:0000313" key="1">
    <source>
        <dbReference type="EMBL" id="KAK4066202.1"/>
    </source>
</evidence>
<keyword evidence="2" id="KW-1185">Reference proteome</keyword>
<reference evidence="1 2" key="1">
    <citation type="journal article" date="2024" name="Microbiol. Resour. Announc.">
        <title>Genome annotations for the ascomycete fungi Trichoderma harzianum, Trichoderma aggressivum, and Purpureocillium lilacinum.</title>
        <authorList>
            <person name="Beijen E.P.W."/>
            <person name="Ohm R.A."/>
        </authorList>
    </citation>
    <scope>NUCLEOTIDE SEQUENCE [LARGE SCALE GENOMIC DNA]</scope>
    <source>
        <strain evidence="1 2">CBS 150709</strain>
    </source>
</reference>
<accession>A0ABR0BCN0</accession>
<sequence length="262" mass="29469">MEGDQVLRKQGIQTPKGRQFGLLQPSEVHAIEVRYYVQRCPQCLEHREALHRPGTRPRVSHMQTRKAASIEGSFTSHLIRLREGKHGVRIPLVVRYDDYKLCVDPGLSTEVATALVEPWVAKVEDTMQCLATTPPSICFLPAPNQNPKEQSPVSARSLFPNDFSAIPTDRLCVQKQLHWALVMAEALDVDALDTDLDEYVFLGVCEKLGYVIHRLDGQLPGAEQPTKEQLATFLLLLEEEGATKILLNIYVGHPSDYQIQSY</sequence>
<gene>
    <name evidence="1" type="ORF">Purlil1_13956</name>
</gene>
<evidence type="ECO:0000313" key="2">
    <source>
        <dbReference type="Proteomes" id="UP001287286"/>
    </source>
</evidence>
<organism evidence="1 2">
    <name type="scientific">Purpureocillium lilacinum</name>
    <name type="common">Paecilomyces lilacinus</name>
    <dbReference type="NCBI Taxonomy" id="33203"/>
    <lineage>
        <taxon>Eukaryota</taxon>
        <taxon>Fungi</taxon>
        <taxon>Dikarya</taxon>
        <taxon>Ascomycota</taxon>
        <taxon>Pezizomycotina</taxon>
        <taxon>Sordariomycetes</taxon>
        <taxon>Hypocreomycetidae</taxon>
        <taxon>Hypocreales</taxon>
        <taxon>Ophiocordycipitaceae</taxon>
        <taxon>Purpureocillium</taxon>
    </lineage>
</organism>
<protein>
    <submittedName>
        <fullName evidence="1">Uncharacterized protein</fullName>
    </submittedName>
</protein>
<proteinExistence type="predicted"/>
<dbReference type="Proteomes" id="UP001287286">
    <property type="component" value="Unassembled WGS sequence"/>
</dbReference>
<dbReference type="EMBL" id="JAWRVI010000380">
    <property type="protein sequence ID" value="KAK4066202.1"/>
    <property type="molecule type" value="Genomic_DNA"/>
</dbReference>